<comment type="catalytic activity">
    <reaction evidence="6">
        <text>cytidine(1402) in 16S rRNA + S-adenosyl-L-methionine = 2'-O-methylcytidine(1402) in 16S rRNA + S-adenosyl-L-homocysteine + H(+)</text>
        <dbReference type="Rhea" id="RHEA:42924"/>
        <dbReference type="Rhea" id="RHEA-COMP:10285"/>
        <dbReference type="Rhea" id="RHEA-COMP:10286"/>
        <dbReference type="ChEBI" id="CHEBI:15378"/>
        <dbReference type="ChEBI" id="CHEBI:57856"/>
        <dbReference type="ChEBI" id="CHEBI:59789"/>
        <dbReference type="ChEBI" id="CHEBI:74495"/>
        <dbReference type="ChEBI" id="CHEBI:82748"/>
        <dbReference type="EC" id="2.1.1.198"/>
    </reaction>
</comment>
<evidence type="ECO:0000256" key="3">
    <source>
        <dbReference type="ARBA" id="ARBA00022603"/>
    </source>
</evidence>
<dbReference type="PANTHER" id="PTHR46111">
    <property type="entry name" value="RIBOSOMAL RNA SMALL SUBUNIT METHYLTRANSFERASE I"/>
    <property type="match status" value="1"/>
</dbReference>
<evidence type="ECO:0000313" key="9">
    <source>
        <dbReference type="EMBL" id="RDE22668.1"/>
    </source>
</evidence>
<dbReference type="InterPro" id="IPR053910">
    <property type="entry name" value="RsmI_HTH"/>
</dbReference>
<dbReference type="CDD" id="cd11648">
    <property type="entry name" value="RsmI"/>
    <property type="match status" value="1"/>
</dbReference>
<dbReference type="InterPro" id="IPR018063">
    <property type="entry name" value="SAM_MeTrfase_RsmI_CS"/>
</dbReference>
<feature type="domain" description="RsmI HTH" evidence="8">
    <location>
        <begin position="236"/>
        <end position="279"/>
    </location>
</feature>
<accession>A0A369WKS2</accession>
<keyword evidence="1 6" id="KW-0963">Cytoplasm</keyword>
<keyword evidence="2 6" id="KW-0698">rRNA processing</keyword>
<dbReference type="RefSeq" id="WP_114695301.1">
    <property type="nucleotide sequence ID" value="NZ_QQOH01000002.1"/>
</dbReference>
<dbReference type="GO" id="GO:0070677">
    <property type="term" value="F:rRNA (cytosine-2'-O-)-methyltransferase activity"/>
    <property type="evidence" value="ECO:0007669"/>
    <property type="project" value="UniProtKB-UniRule"/>
</dbReference>
<evidence type="ECO:0000259" key="8">
    <source>
        <dbReference type="Pfam" id="PF23016"/>
    </source>
</evidence>
<evidence type="ECO:0000256" key="2">
    <source>
        <dbReference type="ARBA" id="ARBA00022552"/>
    </source>
</evidence>
<evidence type="ECO:0000256" key="1">
    <source>
        <dbReference type="ARBA" id="ARBA00022490"/>
    </source>
</evidence>
<dbReference type="InterPro" id="IPR000878">
    <property type="entry name" value="4pyrrol_Mease"/>
</dbReference>
<evidence type="ECO:0000256" key="6">
    <source>
        <dbReference type="HAMAP-Rule" id="MF_01877"/>
    </source>
</evidence>
<protein>
    <recommendedName>
        <fullName evidence="6">Ribosomal RNA small subunit methyltransferase I</fullName>
        <ecNumber evidence="6">2.1.1.198</ecNumber>
    </recommendedName>
    <alternativeName>
        <fullName evidence="6">16S rRNA 2'-O-ribose C1402 methyltransferase</fullName>
    </alternativeName>
    <alternativeName>
        <fullName evidence="6">rRNA (cytidine-2'-O-)-methyltransferase RsmI</fullName>
    </alternativeName>
</protein>
<name>A0A369WKS2_9GAMM</name>
<evidence type="ECO:0000256" key="4">
    <source>
        <dbReference type="ARBA" id="ARBA00022679"/>
    </source>
</evidence>
<evidence type="ECO:0000256" key="5">
    <source>
        <dbReference type="ARBA" id="ARBA00022691"/>
    </source>
</evidence>
<dbReference type="InterPro" id="IPR035996">
    <property type="entry name" value="4pyrrol_Methylase_sf"/>
</dbReference>
<comment type="caution">
    <text evidence="9">The sequence shown here is derived from an EMBL/GenBank/DDBJ whole genome shotgun (WGS) entry which is preliminary data.</text>
</comment>
<sequence>MTAACLYIVSTPIGNLGDISARALETLQSVELIAAEDTRHSARLLQHFGITTPMWALHDHNERAQADRIVQRLSEGANIALISDAGTPLISDPGFHLVRAVRNAGFQVVPVPGACALIAALSASGLPTDRFAFEGFVPAKNQARLQRLQAVAEDTRTLMFYESPHRLLETLRAMLDVFGPDRYLVLARELTKTFETIHGDSLGNLIEWVEADANQRKGEFVLLLQGAEPEAEGGDLGAEELRVLSLLLEELSVKQASALAAKICSGKKKQFYQAALAMRADDGN</sequence>
<dbReference type="EC" id="2.1.1.198" evidence="6"/>
<dbReference type="AlphaFoldDB" id="A0A369WKS2"/>
<dbReference type="FunFam" id="3.30.950.10:FF:000002">
    <property type="entry name" value="Ribosomal RNA small subunit methyltransferase I"/>
    <property type="match status" value="1"/>
</dbReference>
<dbReference type="Pfam" id="PF00590">
    <property type="entry name" value="TP_methylase"/>
    <property type="match status" value="1"/>
</dbReference>
<dbReference type="PROSITE" id="PS01296">
    <property type="entry name" value="RSMI"/>
    <property type="match status" value="1"/>
</dbReference>
<proteinExistence type="inferred from homology"/>
<dbReference type="EMBL" id="QQOH01000002">
    <property type="protein sequence ID" value="RDE22668.1"/>
    <property type="molecule type" value="Genomic_DNA"/>
</dbReference>
<dbReference type="HAMAP" id="MF_01877">
    <property type="entry name" value="16SrRNA_methyltr_I"/>
    <property type="match status" value="1"/>
</dbReference>
<organism evidence="9 10">
    <name type="scientific">Motiliproteus coralliicola</name>
    <dbReference type="NCBI Taxonomy" id="2283196"/>
    <lineage>
        <taxon>Bacteria</taxon>
        <taxon>Pseudomonadati</taxon>
        <taxon>Pseudomonadota</taxon>
        <taxon>Gammaproteobacteria</taxon>
        <taxon>Oceanospirillales</taxon>
        <taxon>Oceanospirillaceae</taxon>
        <taxon>Motiliproteus</taxon>
    </lineage>
</organism>
<dbReference type="Gene3D" id="3.40.1010.10">
    <property type="entry name" value="Cobalt-precorrin-4 Transmethylase, Domain 1"/>
    <property type="match status" value="1"/>
</dbReference>
<evidence type="ECO:0000313" key="10">
    <source>
        <dbReference type="Proteomes" id="UP000253769"/>
    </source>
</evidence>
<dbReference type="GO" id="GO:0005737">
    <property type="term" value="C:cytoplasm"/>
    <property type="evidence" value="ECO:0007669"/>
    <property type="project" value="UniProtKB-SubCell"/>
</dbReference>
<feature type="domain" description="Tetrapyrrole methylase" evidence="7">
    <location>
        <begin position="6"/>
        <end position="204"/>
    </location>
</feature>
<comment type="function">
    <text evidence="6">Catalyzes the 2'-O-methylation of the ribose of cytidine 1402 (C1402) in 16S rRNA.</text>
</comment>
<dbReference type="PANTHER" id="PTHR46111:SF1">
    <property type="entry name" value="RIBOSOMAL RNA SMALL SUBUNIT METHYLTRANSFERASE I"/>
    <property type="match status" value="1"/>
</dbReference>
<dbReference type="Gene3D" id="3.30.950.10">
    <property type="entry name" value="Methyltransferase, Cobalt-precorrin-4 Transmethylase, Domain 2"/>
    <property type="match status" value="1"/>
</dbReference>
<dbReference type="PIRSF" id="PIRSF005917">
    <property type="entry name" value="MTase_YraL"/>
    <property type="match status" value="1"/>
</dbReference>
<dbReference type="OrthoDB" id="9809084at2"/>
<comment type="subcellular location">
    <subcellularLocation>
        <location evidence="6">Cytoplasm</location>
    </subcellularLocation>
</comment>
<reference evidence="9 10" key="1">
    <citation type="submission" date="2018-07" db="EMBL/GenBank/DDBJ databases">
        <title>Motiliproteus coralliicola sp. nov., a bacterium isolated from Coral.</title>
        <authorList>
            <person name="Wang G."/>
        </authorList>
    </citation>
    <scope>NUCLEOTIDE SEQUENCE [LARGE SCALE GENOMIC DNA]</scope>
    <source>
        <strain evidence="9 10">C34</strain>
    </source>
</reference>
<dbReference type="InterPro" id="IPR014776">
    <property type="entry name" value="4pyrrole_Mease_sub2"/>
</dbReference>
<keyword evidence="4 6" id="KW-0808">Transferase</keyword>
<dbReference type="Pfam" id="PF23016">
    <property type="entry name" value="RsmI_C"/>
    <property type="match status" value="1"/>
</dbReference>
<dbReference type="InterPro" id="IPR014777">
    <property type="entry name" value="4pyrrole_Mease_sub1"/>
</dbReference>
<gene>
    <name evidence="6 9" type="primary">rsmI</name>
    <name evidence="9" type="ORF">DV711_08790</name>
</gene>
<dbReference type="NCBIfam" id="TIGR00096">
    <property type="entry name" value="16S rRNA (cytidine(1402)-2'-O)-methyltransferase"/>
    <property type="match status" value="1"/>
</dbReference>
<dbReference type="SUPFAM" id="SSF53790">
    <property type="entry name" value="Tetrapyrrole methylase"/>
    <property type="match status" value="1"/>
</dbReference>
<keyword evidence="5 6" id="KW-0949">S-adenosyl-L-methionine</keyword>
<keyword evidence="3 6" id="KW-0489">Methyltransferase</keyword>
<evidence type="ECO:0000259" key="7">
    <source>
        <dbReference type="Pfam" id="PF00590"/>
    </source>
</evidence>
<dbReference type="FunFam" id="3.40.1010.10:FF:000002">
    <property type="entry name" value="Ribosomal RNA small subunit methyltransferase I"/>
    <property type="match status" value="1"/>
</dbReference>
<dbReference type="InterPro" id="IPR008189">
    <property type="entry name" value="rRNA_ssu_MeTfrase_I"/>
</dbReference>
<keyword evidence="10" id="KW-1185">Reference proteome</keyword>
<dbReference type="Proteomes" id="UP000253769">
    <property type="component" value="Unassembled WGS sequence"/>
</dbReference>
<comment type="similarity">
    <text evidence="6">Belongs to the methyltransferase superfamily. RsmI family.</text>
</comment>